<accession>U2ENT1</accession>
<comment type="similarity">
    <text evidence="2">Belongs to the autoinducer-2 exporter (AI-2E) (TC 2.A.86) family.</text>
</comment>
<feature type="transmembrane region" description="Helical" evidence="6">
    <location>
        <begin position="209"/>
        <end position="226"/>
    </location>
</feature>
<feature type="transmembrane region" description="Helical" evidence="6">
    <location>
        <begin position="232"/>
        <end position="255"/>
    </location>
</feature>
<keyword evidence="5 6" id="KW-0472">Membrane</keyword>
<comment type="subcellular location">
    <subcellularLocation>
        <location evidence="1">Membrane</location>
        <topology evidence="1">Multi-pass membrane protein</topology>
    </subcellularLocation>
</comment>
<dbReference type="RefSeq" id="WP_006915068.1">
    <property type="nucleotide sequence ID" value="NZ_AFNV02000007.1"/>
</dbReference>
<protein>
    <submittedName>
        <fullName evidence="7">Permease protein</fullName>
        <ecNumber evidence="7">6.3.2.6</ecNumber>
    </submittedName>
</protein>
<dbReference type="EMBL" id="AFNV02000007">
    <property type="protein sequence ID" value="ERJ19782.1"/>
    <property type="molecule type" value="Genomic_DNA"/>
</dbReference>
<keyword evidence="4 6" id="KW-1133">Transmembrane helix</keyword>
<evidence type="ECO:0000256" key="2">
    <source>
        <dbReference type="ARBA" id="ARBA00009773"/>
    </source>
</evidence>
<feature type="transmembrane region" description="Helical" evidence="6">
    <location>
        <begin position="12"/>
        <end position="38"/>
    </location>
</feature>
<feature type="transmembrane region" description="Helical" evidence="6">
    <location>
        <begin position="303"/>
        <end position="334"/>
    </location>
</feature>
<evidence type="ECO:0000256" key="6">
    <source>
        <dbReference type="SAM" id="Phobius"/>
    </source>
</evidence>
<dbReference type="EC" id="6.3.2.6" evidence="7"/>
<feature type="transmembrane region" description="Helical" evidence="6">
    <location>
        <begin position="149"/>
        <end position="168"/>
    </location>
</feature>
<evidence type="ECO:0000256" key="4">
    <source>
        <dbReference type="ARBA" id="ARBA00022989"/>
    </source>
</evidence>
<dbReference type="STRING" id="1033802.SSPSH_001243"/>
<dbReference type="OrthoDB" id="5792512at2"/>
<dbReference type="GO" id="GO:0004639">
    <property type="term" value="F:phosphoribosylaminoimidazolesuccinocarboxamide synthase activity"/>
    <property type="evidence" value="ECO:0007669"/>
    <property type="project" value="UniProtKB-EC"/>
</dbReference>
<proteinExistence type="inferred from homology"/>
<keyword evidence="7" id="KW-0436">Ligase</keyword>
<dbReference type="GO" id="GO:0016020">
    <property type="term" value="C:membrane"/>
    <property type="evidence" value="ECO:0007669"/>
    <property type="project" value="UniProtKB-SubCell"/>
</dbReference>
<evidence type="ECO:0000313" key="7">
    <source>
        <dbReference type="EMBL" id="ERJ19782.1"/>
    </source>
</evidence>
<sequence length="350" mass="37947">MVKSQRNVAIGVFAFVVFTIWLLGSILTPFLIGAGLAYVCDPIVDRLERMRMSRTGGVVVVFAVVTVVLSLLMLLLLPPLQKQLNTLVQNLPRYLDWIQQTTAPYLGSFGRNGQSLDVESIKTLIADNWGTAGGFASTVAKKAFSSGTALMAIAMNLLLIPVIMFYLLRDWDHMVAWIKSQLPRRYVGTITELAEETDQVLGQFIRGQLLVMTVLGSIYIVGLWLAGLDLALVIGLGAGLVSFVPYVGVISGLLVSSIAMLVQTGDPFQLVWVFIVFGIGQVLEQVILQPLLLGDAIGLHPVWVIFAVLAGGQILGFVGVLIALPVAAAVAVIVRYGGRQWRSSRAYLDH</sequence>
<reference evidence="7 8" key="1">
    <citation type="journal article" date="2011" name="J. Bacteriol.">
        <title>Genome sequence of Salinisphaera shabanensis, a gammaproteobacterium from the harsh, variable environment of the brine-seawater interface of the Shaban Deep in the Red Sea.</title>
        <authorList>
            <person name="Antunes A."/>
            <person name="Alam I."/>
            <person name="Bajic V.B."/>
            <person name="Stingl U."/>
        </authorList>
    </citation>
    <scope>NUCLEOTIDE SEQUENCE [LARGE SCALE GENOMIC DNA]</scope>
    <source>
        <strain evidence="7 8">E1L3A</strain>
    </source>
</reference>
<dbReference type="GO" id="GO:0055085">
    <property type="term" value="P:transmembrane transport"/>
    <property type="evidence" value="ECO:0007669"/>
    <property type="project" value="TreeGrafter"/>
</dbReference>
<evidence type="ECO:0000256" key="5">
    <source>
        <dbReference type="ARBA" id="ARBA00023136"/>
    </source>
</evidence>
<keyword evidence="3 6" id="KW-0812">Transmembrane</keyword>
<dbReference type="InterPro" id="IPR002549">
    <property type="entry name" value="AI-2E-like"/>
</dbReference>
<organism evidence="7 8">
    <name type="scientific">Salinisphaera shabanensis E1L3A</name>
    <dbReference type="NCBI Taxonomy" id="1033802"/>
    <lineage>
        <taxon>Bacteria</taxon>
        <taxon>Pseudomonadati</taxon>
        <taxon>Pseudomonadota</taxon>
        <taxon>Gammaproteobacteria</taxon>
        <taxon>Salinisphaerales</taxon>
        <taxon>Salinisphaeraceae</taxon>
        <taxon>Salinisphaera</taxon>
    </lineage>
</organism>
<dbReference type="PANTHER" id="PTHR21716">
    <property type="entry name" value="TRANSMEMBRANE PROTEIN"/>
    <property type="match status" value="1"/>
</dbReference>
<dbReference type="PANTHER" id="PTHR21716:SF64">
    <property type="entry name" value="AI-2 TRANSPORT PROTEIN TQSA"/>
    <property type="match status" value="1"/>
</dbReference>
<dbReference type="eggNOG" id="COG0628">
    <property type="taxonomic scope" value="Bacteria"/>
</dbReference>
<reference evidence="7 8" key="2">
    <citation type="journal article" date="2013" name="PLoS ONE">
        <title>INDIGO - INtegrated Data Warehouse of MIcrobial GenOmes with Examples from the Red Sea Extremophiles.</title>
        <authorList>
            <person name="Alam I."/>
            <person name="Antunes A."/>
            <person name="Kamau A.A."/>
            <person name="Ba Alawi W."/>
            <person name="Kalkatawi M."/>
            <person name="Stingl U."/>
            <person name="Bajic V.B."/>
        </authorList>
    </citation>
    <scope>NUCLEOTIDE SEQUENCE [LARGE SCALE GENOMIC DNA]</scope>
    <source>
        <strain evidence="7 8">E1L3A</strain>
    </source>
</reference>
<feature type="transmembrane region" description="Helical" evidence="6">
    <location>
        <begin position="267"/>
        <end position="283"/>
    </location>
</feature>
<evidence type="ECO:0000256" key="1">
    <source>
        <dbReference type="ARBA" id="ARBA00004141"/>
    </source>
</evidence>
<evidence type="ECO:0000256" key="3">
    <source>
        <dbReference type="ARBA" id="ARBA00022692"/>
    </source>
</evidence>
<evidence type="ECO:0000313" key="8">
    <source>
        <dbReference type="Proteomes" id="UP000006242"/>
    </source>
</evidence>
<dbReference type="Proteomes" id="UP000006242">
    <property type="component" value="Unassembled WGS sequence"/>
</dbReference>
<name>U2ENT1_9GAMM</name>
<dbReference type="Pfam" id="PF01594">
    <property type="entry name" value="AI-2E_transport"/>
    <property type="match status" value="1"/>
</dbReference>
<feature type="transmembrane region" description="Helical" evidence="6">
    <location>
        <begin position="58"/>
        <end position="77"/>
    </location>
</feature>
<gene>
    <name evidence="7" type="primary">perM</name>
    <name evidence="7" type="ORF">SSPSH_001243</name>
</gene>
<keyword evidence="8" id="KW-1185">Reference proteome</keyword>
<dbReference type="AlphaFoldDB" id="U2ENT1"/>
<comment type="caution">
    <text evidence="7">The sequence shown here is derived from an EMBL/GenBank/DDBJ whole genome shotgun (WGS) entry which is preliminary data.</text>
</comment>